<dbReference type="EMBL" id="BNJG01000003">
    <property type="protein sequence ID" value="GHO59167.1"/>
    <property type="molecule type" value="Genomic_DNA"/>
</dbReference>
<protein>
    <recommendedName>
        <fullName evidence="3">Cupin</fullName>
    </recommendedName>
</protein>
<proteinExistence type="predicted"/>
<organism evidence="1 2">
    <name type="scientific">Ktedonobacter robiniae</name>
    <dbReference type="NCBI Taxonomy" id="2778365"/>
    <lineage>
        <taxon>Bacteria</taxon>
        <taxon>Bacillati</taxon>
        <taxon>Chloroflexota</taxon>
        <taxon>Ktedonobacteria</taxon>
        <taxon>Ktedonobacterales</taxon>
        <taxon>Ktedonobacteraceae</taxon>
        <taxon>Ktedonobacter</taxon>
    </lineage>
</organism>
<evidence type="ECO:0000313" key="2">
    <source>
        <dbReference type="Proteomes" id="UP000654345"/>
    </source>
</evidence>
<sequence length="122" mass="13614">MNMLHKVEHGSIFPREDGKIIDEHFGALHSKHDGFSLAHMLAPAAWREPAQVADFDEVVIVVRGVLAVEAEGEHLEVAPGETCLVERGTRVTYSNASQGEECEYWSLCMPAFRPERTKIDVL</sequence>
<evidence type="ECO:0000313" key="1">
    <source>
        <dbReference type="EMBL" id="GHO59167.1"/>
    </source>
</evidence>
<comment type="caution">
    <text evidence="1">The sequence shown here is derived from an EMBL/GenBank/DDBJ whole genome shotgun (WGS) entry which is preliminary data.</text>
</comment>
<gene>
    <name evidence="1" type="ORF">KSB_76420</name>
</gene>
<accession>A0ABQ3V2I7</accession>
<reference evidence="1 2" key="1">
    <citation type="journal article" date="2021" name="Int. J. Syst. Evol. Microbiol.">
        <title>Reticulibacter mediterranei gen. nov., sp. nov., within the new family Reticulibacteraceae fam. nov., and Ktedonospora formicarum gen. nov., sp. nov., Ktedonobacter robiniae sp. nov., Dictyobacter formicarum sp. nov. and Dictyobacter arantiisoli sp. nov., belonging to the class Ktedonobacteria.</title>
        <authorList>
            <person name="Yabe S."/>
            <person name="Zheng Y."/>
            <person name="Wang C.M."/>
            <person name="Sakai Y."/>
            <person name="Abe K."/>
            <person name="Yokota A."/>
            <person name="Donadio S."/>
            <person name="Cavaletti L."/>
            <person name="Monciardini P."/>
        </authorList>
    </citation>
    <scope>NUCLEOTIDE SEQUENCE [LARGE SCALE GENOMIC DNA]</scope>
    <source>
        <strain evidence="1 2">SOSP1-30</strain>
    </source>
</reference>
<keyword evidence="2" id="KW-1185">Reference proteome</keyword>
<dbReference type="Proteomes" id="UP000654345">
    <property type="component" value="Unassembled WGS sequence"/>
</dbReference>
<name>A0ABQ3V2I7_9CHLR</name>
<dbReference type="Gene3D" id="2.60.120.10">
    <property type="entry name" value="Jelly Rolls"/>
    <property type="match status" value="1"/>
</dbReference>
<evidence type="ECO:0008006" key="3">
    <source>
        <dbReference type="Google" id="ProtNLM"/>
    </source>
</evidence>
<dbReference type="InterPro" id="IPR014710">
    <property type="entry name" value="RmlC-like_jellyroll"/>
</dbReference>
<dbReference type="InterPro" id="IPR011051">
    <property type="entry name" value="RmlC_Cupin_sf"/>
</dbReference>
<dbReference type="SUPFAM" id="SSF51182">
    <property type="entry name" value="RmlC-like cupins"/>
    <property type="match status" value="1"/>
</dbReference>